<evidence type="ECO:0000256" key="1">
    <source>
        <dbReference type="SAM" id="Coils"/>
    </source>
</evidence>
<protein>
    <recommendedName>
        <fullName evidence="4">F-box C protein</fullName>
    </recommendedName>
</protein>
<dbReference type="PANTHER" id="PTHR31379:SF1">
    <property type="entry name" value="F-BOX C PROTEIN-RELATED"/>
    <property type="match status" value="1"/>
</dbReference>
<dbReference type="HOGENOM" id="CLU_681933_0_0_1"/>
<sequence length="404" mass="47814">MMDYDSLKSILHCLDPNKRLELFERCPSIRAPDRKTPIKLDSFKFENSYVEINERKYQLGVVRHYQDVKAPRWVRRENERGGAKFDVGAFASRFPLSRVLRKELLLRDVRDGKPSIQEMIKNGVKEQKLKELLITVKNGDNCSNQEVLEWEINSLRNDIRRYKEQKAVSELKFTNYLLLIKPTISHQREYLCYAFPIRDYLDYLIEFLFGGRTILVDSLKYVAVTNSIWPENVTIRVRRDFEVQWKDNQIFSITYPSKNIYFRIAYLQSLNFTQRLEDITFEVKEAMLEETIGNLLELWRDSIPEQARTQLIRKQFPFRTEFNTTTHKINIAVEKIRDGKMPATRGNYRIEWDRKELSEHIRREAVVQRGYMPAQLFPPELAHLIPIEPAHLAPAEPAHLLPLP</sequence>
<dbReference type="AlphaFoldDB" id="G0MDH1"/>
<keyword evidence="3" id="KW-1185">Reference proteome</keyword>
<dbReference type="InterPro" id="IPR021942">
    <property type="entry name" value="DUF3557"/>
</dbReference>
<gene>
    <name evidence="2" type="ORF">CAEBREN_10948</name>
</gene>
<name>G0MDH1_CAEBE</name>
<dbReference type="Proteomes" id="UP000008068">
    <property type="component" value="Unassembled WGS sequence"/>
</dbReference>
<organism evidence="3">
    <name type="scientific">Caenorhabditis brenneri</name>
    <name type="common">Nematode worm</name>
    <dbReference type="NCBI Taxonomy" id="135651"/>
    <lineage>
        <taxon>Eukaryota</taxon>
        <taxon>Metazoa</taxon>
        <taxon>Ecdysozoa</taxon>
        <taxon>Nematoda</taxon>
        <taxon>Chromadorea</taxon>
        <taxon>Rhabditida</taxon>
        <taxon>Rhabditina</taxon>
        <taxon>Rhabditomorpha</taxon>
        <taxon>Rhabditoidea</taxon>
        <taxon>Rhabditidae</taxon>
        <taxon>Peloderinae</taxon>
        <taxon>Caenorhabditis</taxon>
    </lineage>
</organism>
<reference evidence="3" key="1">
    <citation type="submission" date="2011-07" db="EMBL/GenBank/DDBJ databases">
        <authorList>
            <consortium name="Caenorhabditis brenneri Sequencing and Analysis Consortium"/>
            <person name="Wilson R.K."/>
        </authorList>
    </citation>
    <scope>NUCLEOTIDE SEQUENCE [LARGE SCALE GENOMIC DNA]</scope>
    <source>
        <strain evidence="3">PB2801</strain>
    </source>
</reference>
<dbReference type="OrthoDB" id="5909759at2759"/>
<keyword evidence="1" id="KW-0175">Coiled coil</keyword>
<dbReference type="EMBL" id="GL379790">
    <property type="protein sequence ID" value="EGT49570.1"/>
    <property type="molecule type" value="Genomic_DNA"/>
</dbReference>
<feature type="coiled-coil region" evidence="1">
    <location>
        <begin position="145"/>
        <end position="172"/>
    </location>
</feature>
<evidence type="ECO:0000313" key="2">
    <source>
        <dbReference type="EMBL" id="EGT49570.1"/>
    </source>
</evidence>
<dbReference type="PANTHER" id="PTHR31379">
    <property type="entry name" value="F-BOX C PROTEIN-RELATED-RELATED"/>
    <property type="match status" value="1"/>
</dbReference>
<accession>G0MDH1</accession>
<evidence type="ECO:0000313" key="3">
    <source>
        <dbReference type="Proteomes" id="UP000008068"/>
    </source>
</evidence>
<dbReference type="InParanoid" id="G0MDH1"/>
<proteinExistence type="predicted"/>
<evidence type="ECO:0008006" key="4">
    <source>
        <dbReference type="Google" id="ProtNLM"/>
    </source>
</evidence>